<dbReference type="AlphaFoldDB" id="A0A6A4HPN5"/>
<gene>
    <name evidence="2" type="ORF">BT96DRAFT_992522</name>
</gene>
<dbReference type="EMBL" id="ML769451">
    <property type="protein sequence ID" value="KAE9400972.1"/>
    <property type="molecule type" value="Genomic_DNA"/>
</dbReference>
<sequence length="217" mass="23432">MLIVIGDDQGGGASPAQPMSLHVPGALINNDIATADISPGQARGAGTLSSSSMETSTAAQPISQEAPSASLSHTRVGTLSLNTLGNDVNNSTVHDHSRHTGNGNTMVFNIENMVFNHFWPTESEMRKRNKKLAKAAREDALVCCNGWSFEVARSAYGTSHIIINISSFLQQTHASLSDSYLRKHTARGSSERYFSPRRRNSSVRARQGRYEACKSLG</sequence>
<feature type="compositionally biased region" description="Polar residues" evidence="1">
    <location>
        <begin position="47"/>
        <end position="71"/>
    </location>
</feature>
<organism evidence="2 3">
    <name type="scientific">Gymnopus androsaceus JB14</name>
    <dbReference type="NCBI Taxonomy" id="1447944"/>
    <lineage>
        <taxon>Eukaryota</taxon>
        <taxon>Fungi</taxon>
        <taxon>Dikarya</taxon>
        <taxon>Basidiomycota</taxon>
        <taxon>Agaricomycotina</taxon>
        <taxon>Agaricomycetes</taxon>
        <taxon>Agaricomycetidae</taxon>
        <taxon>Agaricales</taxon>
        <taxon>Marasmiineae</taxon>
        <taxon>Omphalotaceae</taxon>
        <taxon>Gymnopus</taxon>
    </lineage>
</organism>
<name>A0A6A4HPN5_9AGAR</name>
<evidence type="ECO:0000313" key="2">
    <source>
        <dbReference type="EMBL" id="KAE9400972.1"/>
    </source>
</evidence>
<accession>A0A6A4HPN5</accession>
<evidence type="ECO:0000256" key="1">
    <source>
        <dbReference type="SAM" id="MobiDB-lite"/>
    </source>
</evidence>
<feature type="region of interest" description="Disordered" evidence="1">
    <location>
        <begin position="38"/>
        <end position="71"/>
    </location>
</feature>
<keyword evidence="3" id="KW-1185">Reference proteome</keyword>
<dbReference type="Proteomes" id="UP000799118">
    <property type="component" value="Unassembled WGS sequence"/>
</dbReference>
<evidence type="ECO:0000313" key="3">
    <source>
        <dbReference type="Proteomes" id="UP000799118"/>
    </source>
</evidence>
<proteinExistence type="predicted"/>
<protein>
    <submittedName>
        <fullName evidence="2">Uncharacterized protein</fullName>
    </submittedName>
</protein>
<reference evidence="2" key="1">
    <citation type="journal article" date="2019" name="Environ. Microbiol.">
        <title>Fungal ecological strategies reflected in gene transcription - a case study of two litter decomposers.</title>
        <authorList>
            <person name="Barbi F."/>
            <person name="Kohler A."/>
            <person name="Barry K."/>
            <person name="Baskaran P."/>
            <person name="Daum C."/>
            <person name="Fauchery L."/>
            <person name="Ihrmark K."/>
            <person name="Kuo A."/>
            <person name="LaButti K."/>
            <person name="Lipzen A."/>
            <person name="Morin E."/>
            <person name="Grigoriev I.V."/>
            <person name="Henrissat B."/>
            <person name="Lindahl B."/>
            <person name="Martin F."/>
        </authorList>
    </citation>
    <scope>NUCLEOTIDE SEQUENCE</scope>
    <source>
        <strain evidence="2">JB14</strain>
    </source>
</reference>